<dbReference type="InterPro" id="IPR023210">
    <property type="entry name" value="NADP_OxRdtase_dom"/>
</dbReference>
<dbReference type="SUPFAM" id="SSF51430">
    <property type="entry name" value="NAD(P)-linked oxidoreductase"/>
    <property type="match status" value="1"/>
</dbReference>
<dbReference type="PANTHER" id="PTHR42686:SF1">
    <property type="entry name" value="GH17980P-RELATED"/>
    <property type="match status" value="1"/>
</dbReference>
<reference evidence="2 3" key="1">
    <citation type="submission" date="2016-11" db="EMBL/GenBank/DDBJ databases">
        <authorList>
            <person name="Jaros S."/>
            <person name="Januszkiewicz K."/>
            <person name="Wedrychowicz H."/>
        </authorList>
    </citation>
    <scope>NUCLEOTIDE SEQUENCE [LARGE SCALE GENOMIC DNA]</scope>
    <source>
        <strain evidence="2 3">DSM 26991</strain>
    </source>
</reference>
<dbReference type="Proteomes" id="UP000184509">
    <property type="component" value="Unassembled WGS sequence"/>
</dbReference>
<feature type="domain" description="NADP-dependent oxidoreductase" evidence="1">
    <location>
        <begin position="16"/>
        <end position="298"/>
    </location>
</feature>
<accession>A0A1M4TA21</accession>
<evidence type="ECO:0000259" key="1">
    <source>
        <dbReference type="Pfam" id="PF00248"/>
    </source>
</evidence>
<dbReference type="InterPro" id="IPR020471">
    <property type="entry name" value="AKR"/>
</dbReference>
<dbReference type="CDD" id="cd19163">
    <property type="entry name" value="AKR_galDH"/>
    <property type="match status" value="1"/>
</dbReference>
<dbReference type="FunFam" id="3.20.20.100:FF:000011">
    <property type="entry name" value="Aldo/keto reductase"/>
    <property type="match status" value="1"/>
</dbReference>
<evidence type="ECO:0000313" key="2">
    <source>
        <dbReference type="EMBL" id="SHE41311.1"/>
    </source>
</evidence>
<evidence type="ECO:0000313" key="3">
    <source>
        <dbReference type="Proteomes" id="UP000184509"/>
    </source>
</evidence>
<dbReference type="STRING" id="1297750.SAMN05444405_101319"/>
<dbReference type="OrthoDB" id="9773828at2"/>
<dbReference type="GO" id="GO:0010349">
    <property type="term" value="F:L-galactose dehydrogenase activity"/>
    <property type="evidence" value="ECO:0007669"/>
    <property type="project" value="InterPro"/>
</dbReference>
<dbReference type="InterPro" id="IPR036812">
    <property type="entry name" value="NAD(P)_OxRdtase_dom_sf"/>
</dbReference>
<gene>
    <name evidence="2" type="ORF">SAMN05444405_101319</name>
</gene>
<keyword evidence="3" id="KW-1185">Reference proteome</keyword>
<dbReference type="EMBL" id="FQTV01000001">
    <property type="protein sequence ID" value="SHE41311.1"/>
    <property type="molecule type" value="Genomic_DNA"/>
</dbReference>
<dbReference type="AlphaFoldDB" id="A0A1M4TA21"/>
<sequence length="310" mass="34589">MDYKEIGKTGMKVSSLSFGASSLGGVFHDIREAEGIKAVFTAVENGLNFIDVSPYYGHYKAETVLGKALKDMNRADYYLSTKVGRYGENGVNTWDYSGKKATESVYESLERLHIDYIDLINVHDIEFSDMNQVINETLPALVELREKGVVKHVGITDLQLENLKWVIDRVPEGTVESVLNFCHYCLNDDKLADFLDYFESKNVGVINASPLSMGLLSKRGVPAWHPAPASLVEACAKAAQHCESKNYPIEKLAIQYSVSNPRIASTLFSSANPDNVLKNIEFVNEPIDWKLVEEVQDIIGDQKRVSWANS</sequence>
<dbReference type="InterPro" id="IPR044479">
    <property type="entry name" value="LGALDH-like"/>
</dbReference>
<dbReference type="Pfam" id="PF00248">
    <property type="entry name" value="Aldo_ket_red"/>
    <property type="match status" value="1"/>
</dbReference>
<organism evidence="2 3">
    <name type="scientific">Bacteroides luti</name>
    <dbReference type="NCBI Taxonomy" id="1297750"/>
    <lineage>
        <taxon>Bacteria</taxon>
        <taxon>Pseudomonadati</taxon>
        <taxon>Bacteroidota</taxon>
        <taxon>Bacteroidia</taxon>
        <taxon>Bacteroidales</taxon>
        <taxon>Bacteroidaceae</taxon>
        <taxon>Bacteroides</taxon>
    </lineage>
</organism>
<name>A0A1M4TA21_9BACE</name>
<dbReference type="PANTHER" id="PTHR42686">
    <property type="entry name" value="GH17980P-RELATED"/>
    <property type="match status" value="1"/>
</dbReference>
<proteinExistence type="predicted"/>
<dbReference type="RefSeq" id="WP_073398747.1">
    <property type="nucleotide sequence ID" value="NZ_FQTV01000001.1"/>
</dbReference>
<protein>
    <submittedName>
        <fullName evidence="2">Predicted oxidoreductase</fullName>
    </submittedName>
</protein>
<dbReference type="GO" id="GO:0005829">
    <property type="term" value="C:cytosol"/>
    <property type="evidence" value="ECO:0007669"/>
    <property type="project" value="TreeGrafter"/>
</dbReference>
<dbReference type="Gene3D" id="3.20.20.100">
    <property type="entry name" value="NADP-dependent oxidoreductase domain"/>
    <property type="match status" value="1"/>
</dbReference>